<organism evidence="3 4">
    <name type="scientific">Arthrobacter ginkgonis</name>
    <dbReference type="NCBI Taxonomy" id="1630594"/>
    <lineage>
        <taxon>Bacteria</taxon>
        <taxon>Bacillati</taxon>
        <taxon>Actinomycetota</taxon>
        <taxon>Actinomycetes</taxon>
        <taxon>Micrococcales</taxon>
        <taxon>Micrococcaceae</taxon>
        <taxon>Arthrobacter</taxon>
    </lineage>
</organism>
<comment type="caution">
    <text evidence="3">The sequence shown here is derived from an EMBL/GenBank/DDBJ whole genome shotgun (WGS) entry which is preliminary data.</text>
</comment>
<evidence type="ECO:0000259" key="2">
    <source>
        <dbReference type="Pfam" id="PF03795"/>
    </source>
</evidence>
<dbReference type="Pfam" id="PF03795">
    <property type="entry name" value="YCII"/>
    <property type="match status" value="1"/>
</dbReference>
<proteinExistence type="inferred from homology"/>
<comment type="similarity">
    <text evidence="1">Belongs to the YciI family.</text>
</comment>
<dbReference type="PANTHER" id="PTHR35174:SF4">
    <property type="entry name" value="BLL7163 PROTEIN"/>
    <property type="match status" value="1"/>
</dbReference>
<dbReference type="EMBL" id="BAABEO010000023">
    <property type="protein sequence ID" value="GAA3693642.1"/>
    <property type="molecule type" value="Genomic_DNA"/>
</dbReference>
<dbReference type="PANTHER" id="PTHR35174">
    <property type="entry name" value="BLL7171 PROTEIN-RELATED"/>
    <property type="match status" value="1"/>
</dbReference>
<dbReference type="Proteomes" id="UP001500752">
    <property type="component" value="Unassembled WGS sequence"/>
</dbReference>
<feature type="domain" description="YCII-related" evidence="2">
    <location>
        <begin position="1"/>
        <end position="112"/>
    </location>
</feature>
<evidence type="ECO:0000313" key="3">
    <source>
        <dbReference type="EMBL" id="GAA3693642.1"/>
    </source>
</evidence>
<protein>
    <submittedName>
        <fullName evidence="3">YciI family protein</fullName>
    </submittedName>
</protein>
<name>A0ABP7CS32_9MICC</name>
<reference evidence="4" key="1">
    <citation type="journal article" date="2019" name="Int. J. Syst. Evol. Microbiol.">
        <title>The Global Catalogue of Microorganisms (GCM) 10K type strain sequencing project: providing services to taxonomists for standard genome sequencing and annotation.</title>
        <authorList>
            <consortium name="The Broad Institute Genomics Platform"/>
            <consortium name="The Broad Institute Genome Sequencing Center for Infectious Disease"/>
            <person name="Wu L."/>
            <person name="Ma J."/>
        </authorList>
    </citation>
    <scope>NUCLEOTIDE SEQUENCE [LARGE SCALE GENOMIC DNA]</scope>
    <source>
        <strain evidence="4">JCM 30742</strain>
    </source>
</reference>
<dbReference type="Gene3D" id="3.30.70.1060">
    <property type="entry name" value="Dimeric alpha+beta barrel"/>
    <property type="match status" value="1"/>
</dbReference>
<dbReference type="SUPFAM" id="SSF54909">
    <property type="entry name" value="Dimeric alpha+beta barrel"/>
    <property type="match status" value="1"/>
</dbReference>
<accession>A0ABP7CS32</accession>
<evidence type="ECO:0000313" key="4">
    <source>
        <dbReference type="Proteomes" id="UP001500752"/>
    </source>
</evidence>
<evidence type="ECO:0000256" key="1">
    <source>
        <dbReference type="ARBA" id="ARBA00007689"/>
    </source>
</evidence>
<gene>
    <name evidence="3" type="ORF">GCM10023081_33760</name>
</gene>
<dbReference type="InterPro" id="IPR011008">
    <property type="entry name" value="Dimeric_a/b-barrel"/>
</dbReference>
<dbReference type="InterPro" id="IPR005545">
    <property type="entry name" value="YCII"/>
</dbReference>
<keyword evidence="4" id="KW-1185">Reference proteome</keyword>
<sequence length="140" mass="15982">MKFMFIMRATEEAREAAMDIPLEEMFNRMGAYNEELMKAGAVVAAEGLAPAEEGFVVDFAEETPTATDGAYCGTREQFDGFWIVRVASKEEALEWAKRCPLGPGMKLEIRRVQELEDFTDLADHEYYQKEAQWRRELGQA</sequence>